<keyword evidence="3" id="KW-1185">Reference proteome</keyword>
<feature type="compositionally biased region" description="Low complexity" evidence="1">
    <location>
        <begin position="63"/>
        <end position="74"/>
    </location>
</feature>
<evidence type="ECO:0000313" key="3">
    <source>
        <dbReference type="Proteomes" id="UP000011713"/>
    </source>
</evidence>
<evidence type="ECO:0000313" key="2">
    <source>
        <dbReference type="EnsemblProtists" id="HpaP814117"/>
    </source>
</evidence>
<dbReference type="HOGENOM" id="CLU_1528067_0_0_1"/>
<feature type="compositionally biased region" description="Polar residues" evidence="1">
    <location>
        <begin position="1"/>
        <end position="17"/>
    </location>
</feature>
<accession>M4C4U7</accession>
<reference evidence="2" key="2">
    <citation type="submission" date="2015-06" db="UniProtKB">
        <authorList>
            <consortium name="EnsemblProtists"/>
        </authorList>
    </citation>
    <scope>IDENTIFICATION</scope>
    <source>
        <strain evidence="2">Emoy2</strain>
    </source>
</reference>
<dbReference type="InParanoid" id="M4C4U7"/>
<feature type="region of interest" description="Disordered" evidence="1">
    <location>
        <begin position="1"/>
        <end position="99"/>
    </location>
</feature>
<feature type="compositionally biased region" description="Basic and acidic residues" evidence="1">
    <location>
        <begin position="80"/>
        <end position="90"/>
    </location>
</feature>
<protein>
    <recommendedName>
        <fullName evidence="4">RxLR effector candidate protein</fullName>
    </recommendedName>
</protein>
<evidence type="ECO:0000256" key="1">
    <source>
        <dbReference type="SAM" id="MobiDB-lite"/>
    </source>
</evidence>
<dbReference type="Proteomes" id="UP000011713">
    <property type="component" value="Unassembled WGS sequence"/>
</dbReference>
<evidence type="ECO:0008006" key="4">
    <source>
        <dbReference type="Google" id="ProtNLM"/>
    </source>
</evidence>
<reference evidence="3" key="1">
    <citation type="journal article" date="2010" name="Science">
        <title>Signatures of adaptation to obligate biotrophy in the Hyaloperonospora arabidopsidis genome.</title>
        <authorList>
            <person name="Baxter L."/>
            <person name="Tripathy S."/>
            <person name="Ishaque N."/>
            <person name="Boot N."/>
            <person name="Cabral A."/>
            <person name="Kemen E."/>
            <person name="Thines M."/>
            <person name="Ah-Fong A."/>
            <person name="Anderson R."/>
            <person name="Badejoko W."/>
            <person name="Bittner-Eddy P."/>
            <person name="Boore J.L."/>
            <person name="Chibucos M.C."/>
            <person name="Coates M."/>
            <person name="Dehal P."/>
            <person name="Delehaunty K."/>
            <person name="Dong S."/>
            <person name="Downton P."/>
            <person name="Dumas B."/>
            <person name="Fabro G."/>
            <person name="Fronick C."/>
            <person name="Fuerstenberg S.I."/>
            <person name="Fulton L."/>
            <person name="Gaulin E."/>
            <person name="Govers F."/>
            <person name="Hughes L."/>
            <person name="Humphray S."/>
            <person name="Jiang R.H."/>
            <person name="Judelson H."/>
            <person name="Kamoun S."/>
            <person name="Kyung K."/>
            <person name="Meijer H."/>
            <person name="Minx P."/>
            <person name="Morris P."/>
            <person name="Nelson J."/>
            <person name="Phuntumart V."/>
            <person name="Qutob D."/>
            <person name="Rehmany A."/>
            <person name="Rougon-Cardoso A."/>
            <person name="Ryden P."/>
            <person name="Torto-Alalibo T."/>
            <person name="Studholme D."/>
            <person name="Wang Y."/>
            <person name="Win J."/>
            <person name="Wood J."/>
            <person name="Clifton S.W."/>
            <person name="Rogers J."/>
            <person name="Van den Ackerveken G."/>
            <person name="Jones J.D."/>
            <person name="McDowell J.M."/>
            <person name="Beynon J."/>
            <person name="Tyler B.M."/>
        </authorList>
    </citation>
    <scope>NUCLEOTIDE SEQUENCE [LARGE SCALE GENOMIC DNA]</scope>
    <source>
        <strain evidence="3">Emoy2</strain>
    </source>
</reference>
<dbReference type="EMBL" id="JH598256">
    <property type="status" value="NOT_ANNOTATED_CDS"/>
    <property type="molecule type" value="Genomic_DNA"/>
</dbReference>
<proteinExistence type="predicted"/>
<dbReference type="AlphaFoldDB" id="M4C4U7"/>
<dbReference type="VEuPathDB" id="FungiDB:HpaG814117"/>
<dbReference type="EnsemblProtists" id="HpaT814117">
    <property type="protein sequence ID" value="HpaP814117"/>
    <property type="gene ID" value="HpaG814117"/>
</dbReference>
<organism evidence="2 3">
    <name type="scientific">Hyaloperonospora arabidopsidis (strain Emoy2)</name>
    <name type="common">Downy mildew agent</name>
    <name type="synonym">Peronospora arabidopsidis</name>
    <dbReference type="NCBI Taxonomy" id="559515"/>
    <lineage>
        <taxon>Eukaryota</taxon>
        <taxon>Sar</taxon>
        <taxon>Stramenopiles</taxon>
        <taxon>Oomycota</taxon>
        <taxon>Peronosporomycetes</taxon>
        <taxon>Peronosporales</taxon>
        <taxon>Peronosporaceae</taxon>
        <taxon>Hyaloperonospora</taxon>
    </lineage>
</organism>
<sequence length="176" mass="19681">MAPKWSLSTRGSRTAGSDSKKTPRSTESIVKAEYDPTNRTRAGSQNHGHYRSLFSSEDEHAESYPAPAPAHSPSNECGDDLNRRDDDSSRTKASVGTTQEALDGNVLRLAPEHKPWVLPERLVNDLSGETSLHHRIPLFDTRQIHGLDISASNFRAEEGFYLDDFLKNRWYSGNTK</sequence>
<name>M4C4U7_HYAAE</name>